<dbReference type="eggNOG" id="ENOG502TKI0">
    <property type="taxonomic scope" value="Eukaryota"/>
</dbReference>
<evidence type="ECO:0000259" key="1">
    <source>
        <dbReference type="PROSITE" id="PS50181"/>
    </source>
</evidence>
<evidence type="ECO:0000313" key="2">
    <source>
        <dbReference type="Proteomes" id="UP000095282"/>
    </source>
</evidence>
<organism evidence="2 3">
    <name type="scientific">Caenorhabditis tropicalis</name>
    <dbReference type="NCBI Taxonomy" id="1561998"/>
    <lineage>
        <taxon>Eukaryota</taxon>
        <taxon>Metazoa</taxon>
        <taxon>Ecdysozoa</taxon>
        <taxon>Nematoda</taxon>
        <taxon>Chromadorea</taxon>
        <taxon>Rhabditida</taxon>
        <taxon>Rhabditina</taxon>
        <taxon>Rhabditomorpha</taxon>
        <taxon>Rhabditoidea</taxon>
        <taxon>Rhabditidae</taxon>
        <taxon>Peloderinae</taxon>
        <taxon>Caenorhabditis</taxon>
    </lineage>
</organism>
<name>A0A1I7UTM5_9PELO</name>
<dbReference type="PANTHER" id="PTHR21503">
    <property type="entry name" value="F-BOX-CONTAINING HYPOTHETICAL PROTEIN C.ELEGANS"/>
    <property type="match status" value="1"/>
</dbReference>
<dbReference type="InterPro" id="IPR001810">
    <property type="entry name" value="F-box_dom"/>
</dbReference>
<dbReference type="Proteomes" id="UP000095282">
    <property type="component" value="Unplaced"/>
</dbReference>
<reference evidence="3" key="1">
    <citation type="submission" date="2016-11" db="UniProtKB">
        <authorList>
            <consortium name="WormBaseParasite"/>
        </authorList>
    </citation>
    <scope>IDENTIFICATION</scope>
</reference>
<sequence>MNLLRFPLVVLTEIFKNLDFREKFLITLLSERAKNTLKLTSAPTHLIISLTDEFFIHAGPETLEVMPSNPTVETLDYRFKGEMIRFCLHRGHSRVILPGQSPRKQLMLAHHVLDTFRKPTISVECYFPALPTTVRDFMKMANQQKVSIESFEYNLGGASFEFISRILDECTEVTDSIKIYSIFPDNFVYNSPRPFKAKNLYVSETINWMNLKNFVNCRHIDLPVTRKPNRTPQSWNTFFRFWLDSDSPLEYLRCCKVEASDFPLMVDGLSNEGIQRDSGDAEWIDLKRRDGSEFVIGRVFDRVFIMTKREHSTSWWIR</sequence>
<protein>
    <submittedName>
        <fullName evidence="3">F-box domain-containing protein</fullName>
    </submittedName>
</protein>
<keyword evidence="2" id="KW-1185">Reference proteome</keyword>
<dbReference type="PROSITE" id="PS50181">
    <property type="entry name" value="FBOX"/>
    <property type="match status" value="1"/>
</dbReference>
<dbReference type="AlphaFoldDB" id="A0A1I7UTM5"/>
<feature type="domain" description="F-box" evidence="1">
    <location>
        <begin position="1"/>
        <end position="50"/>
    </location>
</feature>
<proteinExistence type="predicted"/>
<dbReference type="WBParaSite" id="Csp11.Scaffold630.g19231.t1">
    <property type="protein sequence ID" value="Csp11.Scaffold630.g19231.t1"/>
    <property type="gene ID" value="Csp11.Scaffold630.g19231"/>
</dbReference>
<accession>A0A1I7UTM5</accession>
<evidence type="ECO:0000313" key="3">
    <source>
        <dbReference type="WBParaSite" id="Csp11.Scaffold630.g19231.t1"/>
    </source>
</evidence>